<dbReference type="GO" id="GO:0000124">
    <property type="term" value="C:SAGA complex"/>
    <property type="evidence" value="ECO:0007669"/>
    <property type="project" value="InterPro"/>
</dbReference>
<evidence type="ECO:0000259" key="2">
    <source>
        <dbReference type="PROSITE" id="PS51518"/>
    </source>
</evidence>
<dbReference type="Gene3D" id="2.30.30.140">
    <property type="match status" value="2"/>
</dbReference>
<dbReference type="STRING" id="685588.A0A067TV31"/>
<evidence type="ECO:0000256" key="1">
    <source>
        <dbReference type="SAM" id="MobiDB-lite"/>
    </source>
</evidence>
<dbReference type="AlphaFoldDB" id="A0A067TV31"/>
<organism evidence="3 4">
    <name type="scientific">Galerina marginata (strain CBS 339.88)</name>
    <dbReference type="NCBI Taxonomy" id="685588"/>
    <lineage>
        <taxon>Eukaryota</taxon>
        <taxon>Fungi</taxon>
        <taxon>Dikarya</taxon>
        <taxon>Basidiomycota</taxon>
        <taxon>Agaricomycotina</taxon>
        <taxon>Agaricomycetes</taxon>
        <taxon>Agaricomycetidae</taxon>
        <taxon>Agaricales</taxon>
        <taxon>Agaricineae</taxon>
        <taxon>Strophariaceae</taxon>
        <taxon>Galerina</taxon>
    </lineage>
</organism>
<proteinExistence type="predicted"/>
<feature type="compositionally biased region" description="Polar residues" evidence="1">
    <location>
        <begin position="125"/>
        <end position="161"/>
    </location>
</feature>
<feature type="region of interest" description="Disordered" evidence="1">
    <location>
        <begin position="111"/>
        <end position="191"/>
    </location>
</feature>
<dbReference type="EMBL" id="KL142369">
    <property type="protein sequence ID" value="KDR82853.1"/>
    <property type="molecule type" value="Genomic_DNA"/>
</dbReference>
<accession>A0A067TV31</accession>
<dbReference type="PANTHER" id="PTHR21539">
    <property type="entry name" value="SAGA-ASSOCIATED FACTOR 29"/>
    <property type="match status" value="1"/>
</dbReference>
<dbReference type="CDD" id="cd20393">
    <property type="entry name" value="Tudor_SGF29_rpt1"/>
    <property type="match status" value="1"/>
</dbReference>
<keyword evidence="4" id="KW-1185">Reference proteome</keyword>
<dbReference type="OrthoDB" id="10265994at2759"/>
<protein>
    <recommendedName>
        <fullName evidence="2">SGF29 C-terminal domain-containing protein</fullName>
    </recommendedName>
</protein>
<name>A0A067TV31_GALM3</name>
<reference evidence="4" key="1">
    <citation type="journal article" date="2014" name="Proc. Natl. Acad. Sci. U.S.A.">
        <title>Extensive sampling of basidiomycete genomes demonstrates inadequacy of the white-rot/brown-rot paradigm for wood decay fungi.</title>
        <authorList>
            <person name="Riley R."/>
            <person name="Salamov A.A."/>
            <person name="Brown D.W."/>
            <person name="Nagy L.G."/>
            <person name="Floudas D."/>
            <person name="Held B.W."/>
            <person name="Levasseur A."/>
            <person name="Lombard V."/>
            <person name="Morin E."/>
            <person name="Otillar R."/>
            <person name="Lindquist E.A."/>
            <person name="Sun H."/>
            <person name="LaButti K.M."/>
            <person name="Schmutz J."/>
            <person name="Jabbour D."/>
            <person name="Luo H."/>
            <person name="Baker S.E."/>
            <person name="Pisabarro A.G."/>
            <person name="Walton J.D."/>
            <person name="Blanchette R.A."/>
            <person name="Henrissat B."/>
            <person name="Martin F."/>
            <person name="Cullen D."/>
            <person name="Hibbett D.S."/>
            <person name="Grigoriev I.V."/>
        </authorList>
    </citation>
    <scope>NUCLEOTIDE SEQUENCE [LARGE SCALE GENOMIC DNA]</scope>
    <source>
        <strain evidence="4">CBS 339.88</strain>
    </source>
</reference>
<evidence type="ECO:0000313" key="3">
    <source>
        <dbReference type="EMBL" id="KDR82853.1"/>
    </source>
</evidence>
<dbReference type="InterPro" id="IPR037802">
    <property type="entry name" value="SGF29"/>
</dbReference>
<dbReference type="PROSITE" id="PS51518">
    <property type="entry name" value="SGF29_C"/>
    <property type="match status" value="1"/>
</dbReference>
<sequence>MDSRRRAMPTRPTSNEEIQCWGHASQSLKYLSNIHAKSNTAETISRVNRLISTWPTDDALPAEGLGGLKTTQSKLAAGLAEITAAAEQETKAIDHAIERVSVLMALRNAPEAALPSEKRKRPRASSPTGTPIPNPSGSSNTRSVSITLPPRTNSVGPSSSTRDSRTKKDVDGKQHTLQKGRKVVFRPPKSTDTEEGTWIVAKITDRLAGGKYEVQDVEPQDDGQPGIVYTATIRQIMPLPDPDASPGSPAHFSLHPTFAERSVVLALYPDTSCFYRAEVISAPQKSGAAPQSSTPSTKIPTYQVKFEDDDDMIHNVSAYMVVQFPLHLL</sequence>
<dbReference type="InterPro" id="IPR047288">
    <property type="entry name" value="Tudor_SGF29_rpt1"/>
</dbReference>
<dbReference type="HOGENOM" id="CLU_054783_0_0_1"/>
<dbReference type="Pfam" id="PF07039">
    <property type="entry name" value="SGF29_Tudor"/>
    <property type="match status" value="1"/>
</dbReference>
<feature type="domain" description="SGF29 C-terminal" evidence="2">
    <location>
        <begin position="173"/>
        <end position="329"/>
    </location>
</feature>
<feature type="compositionally biased region" description="Basic and acidic residues" evidence="1">
    <location>
        <begin position="162"/>
        <end position="174"/>
    </location>
</feature>
<dbReference type="PANTHER" id="PTHR21539:SF0">
    <property type="entry name" value="SAGA-ASSOCIATED FACTOR 29"/>
    <property type="match status" value="1"/>
</dbReference>
<gene>
    <name evidence="3" type="ORF">GALMADRAFT_57781</name>
</gene>
<dbReference type="Proteomes" id="UP000027222">
    <property type="component" value="Unassembled WGS sequence"/>
</dbReference>
<evidence type="ECO:0000313" key="4">
    <source>
        <dbReference type="Proteomes" id="UP000027222"/>
    </source>
</evidence>
<dbReference type="InterPro" id="IPR010750">
    <property type="entry name" value="SGF29_tudor-like_dom"/>
</dbReference>